<evidence type="ECO:0000256" key="1">
    <source>
        <dbReference type="SAM" id="Phobius"/>
    </source>
</evidence>
<sequence>MEGEVDIVVDMEDEAMVEEEVSYLMELVISADLLTTIGVNVLIILHVLYVERTI</sequence>
<dbReference type="EMBL" id="JAHRHJ020000010">
    <property type="protein sequence ID" value="KAH9296989.1"/>
    <property type="molecule type" value="Genomic_DNA"/>
</dbReference>
<keyword evidence="3" id="KW-1185">Reference proteome</keyword>
<gene>
    <name evidence="2" type="ORF">KI387_028671</name>
</gene>
<keyword evidence="1" id="KW-0812">Transmembrane</keyword>
<name>A0AA38CG02_TAXCH</name>
<dbReference type="AlphaFoldDB" id="A0AA38CG02"/>
<feature type="non-terminal residue" evidence="2">
    <location>
        <position position="54"/>
    </location>
</feature>
<evidence type="ECO:0000313" key="2">
    <source>
        <dbReference type="EMBL" id="KAH9296989.1"/>
    </source>
</evidence>
<reference evidence="2 3" key="1">
    <citation type="journal article" date="2021" name="Nat. Plants">
        <title>The Taxus genome provides insights into paclitaxel biosynthesis.</title>
        <authorList>
            <person name="Xiong X."/>
            <person name="Gou J."/>
            <person name="Liao Q."/>
            <person name="Li Y."/>
            <person name="Zhou Q."/>
            <person name="Bi G."/>
            <person name="Li C."/>
            <person name="Du R."/>
            <person name="Wang X."/>
            <person name="Sun T."/>
            <person name="Guo L."/>
            <person name="Liang H."/>
            <person name="Lu P."/>
            <person name="Wu Y."/>
            <person name="Zhang Z."/>
            <person name="Ro D.K."/>
            <person name="Shang Y."/>
            <person name="Huang S."/>
            <person name="Yan J."/>
        </authorList>
    </citation>
    <scope>NUCLEOTIDE SEQUENCE [LARGE SCALE GENOMIC DNA]</scope>
    <source>
        <strain evidence="2">Ta-2019</strain>
    </source>
</reference>
<dbReference type="Proteomes" id="UP000824469">
    <property type="component" value="Unassembled WGS sequence"/>
</dbReference>
<evidence type="ECO:0000313" key="3">
    <source>
        <dbReference type="Proteomes" id="UP000824469"/>
    </source>
</evidence>
<accession>A0AA38CG02</accession>
<comment type="caution">
    <text evidence="2">The sequence shown here is derived from an EMBL/GenBank/DDBJ whole genome shotgun (WGS) entry which is preliminary data.</text>
</comment>
<protein>
    <submittedName>
        <fullName evidence="2">Uncharacterized protein</fullName>
    </submittedName>
</protein>
<keyword evidence="1" id="KW-0472">Membrane</keyword>
<feature type="transmembrane region" description="Helical" evidence="1">
    <location>
        <begin position="27"/>
        <end position="50"/>
    </location>
</feature>
<proteinExistence type="predicted"/>
<organism evidence="2 3">
    <name type="scientific">Taxus chinensis</name>
    <name type="common">Chinese yew</name>
    <name type="synonym">Taxus wallichiana var. chinensis</name>
    <dbReference type="NCBI Taxonomy" id="29808"/>
    <lineage>
        <taxon>Eukaryota</taxon>
        <taxon>Viridiplantae</taxon>
        <taxon>Streptophyta</taxon>
        <taxon>Embryophyta</taxon>
        <taxon>Tracheophyta</taxon>
        <taxon>Spermatophyta</taxon>
        <taxon>Pinopsida</taxon>
        <taxon>Pinidae</taxon>
        <taxon>Conifers II</taxon>
        <taxon>Cupressales</taxon>
        <taxon>Taxaceae</taxon>
        <taxon>Taxus</taxon>
    </lineage>
</organism>
<keyword evidence="1" id="KW-1133">Transmembrane helix</keyword>